<dbReference type="PANTHER" id="PTHR43777:SF1">
    <property type="entry name" value="MOLYBDENUM COFACTOR CYTIDYLYLTRANSFERASE"/>
    <property type="match status" value="1"/>
</dbReference>
<accession>A0A7L9WJ37</accession>
<dbReference type="Gene3D" id="3.90.550.10">
    <property type="entry name" value="Spore Coat Polysaccharide Biosynthesis Protein SpsA, Chain A"/>
    <property type="match status" value="1"/>
</dbReference>
<dbReference type="Proteomes" id="UP000594118">
    <property type="component" value="Chromosome"/>
</dbReference>
<gene>
    <name evidence="3" type="ORF">F3W81_03300</name>
</gene>
<dbReference type="RefSeq" id="WP_193082250.1">
    <property type="nucleotide sequence ID" value="NZ_CP045201.1"/>
</dbReference>
<dbReference type="PANTHER" id="PTHR43777">
    <property type="entry name" value="MOLYBDENUM COFACTOR CYTIDYLYLTRANSFERASE"/>
    <property type="match status" value="1"/>
</dbReference>
<keyword evidence="4" id="KW-1185">Reference proteome</keyword>
<dbReference type="GO" id="GO:0016779">
    <property type="term" value="F:nucleotidyltransferase activity"/>
    <property type="evidence" value="ECO:0007669"/>
    <property type="project" value="UniProtKB-ARBA"/>
</dbReference>
<evidence type="ECO:0000259" key="2">
    <source>
        <dbReference type="Pfam" id="PF12804"/>
    </source>
</evidence>
<protein>
    <submittedName>
        <fullName evidence="3">NTP transferase domain-containing protein</fullName>
    </submittedName>
</protein>
<organism evidence="3 4">
    <name type="scientific">Pseudooceanicola spongiae</name>
    <dbReference type="NCBI Taxonomy" id="2613965"/>
    <lineage>
        <taxon>Bacteria</taxon>
        <taxon>Pseudomonadati</taxon>
        <taxon>Pseudomonadota</taxon>
        <taxon>Alphaproteobacteria</taxon>
        <taxon>Rhodobacterales</taxon>
        <taxon>Paracoccaceae</taxon>
        <taxon>Pseudooceanicola</taxon>
    </lineage>
</organism>
<dbReference type="EMBL" id="CP045201">
    <property type="protein sequence ID" value="QOL79933.1"/>
    <property type="molecule type" value="Genomic_DNA"/>
</dbReference>
<evidence type="ECO:0000313" key="4">
    <source>
        <dbReference type="Proteomes" id="UP000594118"/>
    </source>
</evidence>
<proteinExistence type="predicted"/>
<keyword evidence="3" id="KW-0808">Transferase</keyword>
<dbReference type="Pfam" id="PF12804">
    <property type="entry name" value="NTP_transf_3"/>
    <property type="match status" value="1"/>
</dbReference>
<dbReference type="SUPFAM" id="SSF53448">
    <property type="entry name" value="Nucleotide-diphospho-sugar transferases"/>
    <property type="match status" value="1"/>
</dbReference>
<evidence type="ECO:0000313" key="3">
    <source>
        <dbReference type="EMBL" id="QOL79933.1"/>
    </source>
</evidence>
<dbReference type="CDD" id="cd04182">
    <property type="entry name" value="GT_2_like_f"/>
    <property type="match status" value="1"/>
</dbReference>
<name>A0A7L9WJ37_9RHOB</name>
<dbReference type="KEGG" id="pshq:F3W81_03300"/>
<dbReference type="InterPro" id="IPR029044">
    <property type="entry name" value="Nucleotide-diphossugar_trans"/>
</dbReference>
<dbReference type="AlphaFoldDB" id="A0A7L9WJ37"/>
<keyword evidence="1" id="KW-0460">Magnesium</keyword>
<reference evidence="3 4" key="1">
    <citation type="submission" date="2019-10" db="EMBL/GenBank/DDBJ databases">
        <title>Pseudopuniceibacterium sp. HQ09 islated from Antarctica.</title>
        <authorList>
            <person name="Liao L."/>
            <person name="Su S."/>
            <person name="Chen B."/>
            <person name="Yu Y."/>
        </authorList>
    </citation>
    <scope>NUCLEOTIDE SEQUENCE [LARGE SCALE GENOMIC DNA]</scope>
    <source>
        <strain evidence="3 4">HQ09</strain>
    </source>
</reference>
<dbReference type="InterPro" id="IPR025877">
    <property type="entry name" value="MobA-like_NTP_Trfase"/>
</dbReference>
<feature type="domain" description="MobA-like NTP transferase" evidence="2">
    <location>
        <begin position="5"/>
        <end position="163"/>
    </location>
</feature>
<sequence>MIAILVLAAGASSRMRGGDKLREQIDGESLLRLMCKRALAADLGPVLVTLPSADHPRLAELAELQVQPVFVDDASEGMAASIRAGVAALPPGLSGVMILPADMPDLTTQDLRTLAHVTPQGRIGRGASGAKPGHPVLFPDALFPDLQKISGDQGARPVIAAHHARLDLVPLPDRHALTDLDTPEAWADWRALR</sequence>
<evidence type="ECO:0000256" key="1">
    <source>
        <dbReference type="ARBA" id="ARBA00022842"/>
    </source>
</evidence>